<dbReference type="Gene3D" id="3.40.33.10">
    <property type="entry name" value="CAP"/>
    <property type="match status" value="1"/>
</dbReference>
<dbReference type="Proteomes" id="UP000663838">
    <property type="component" value="Unassembled WGS sequence"/>
</dbReference>
<dbReference type="EMBL" id="CAJNXB010001030">
    <property type="protein sequence ID" value="CAF3123990.1"/>
    <property type="molecule type" value="Genomic_DNA"/>
</dbReference>
<dbReference type="Proteomes" id="UP000663865">
    <property type="component" value="Unassembled WGS sequence"/>
</dbReference>
<evidence type="ECO:0000313" key="10">
    <source>
        <dbReference type="EMBL" id="CAF4810292.1"/>
    </source>
</evidence>
<dbReference type="FunFam" id="3.40.33.10:FF:000002">
    <property type="entry name" value="Golgi-associated plant pathogenesis-related protein 1"/>
    <property type="match status" value="1"/>
</dbReference>
<feature type="chain" id="PRO_5035694575" description="SCP domain-containing protein" evidence="1">
    <location>
        <begin position="20"/>
        <end position="172"/>
    </location>
</feature>
<evidence type="ECO:0000313" key="7">
    <source>
        <dbReference type="EMBL" id="CAF4376797.1"/>
    </source>
</evidence>
<dbReference type="EMBL" id="CAJNYD010004154">
    <property type="protein sequence ID" value="CAF3575248.1"/>
    <property type="molecule type" value="Genomic_DNA"/>
</dbReference>
<evidence type="ECO:0000313" key="5">
    <source>
        <dbReference type="EMBL" id="CAF3575248.1"/>
    </source>
</evidence>
<evidence type="ECO:0000313" key="9">
    <source>
        <dbReference type="EMBL" id="CAF4707224.1"/>
    </source>
</evidence>
<dbReference type="PANTHER" id="PTHR10334">
    <property type="entry name" value="CYSTEINE-RICH SECRETORY PROTEIN-RELATED"/>
    <property type="match status" value="1"/>
</dbReference>
<name>A0A820MS20_9BILA</name>
<dbReference type="AlphaFoldDB" id="A0A820MS20"/>
<dbReference type="InterPro" id="IPR001283">
    <property type="entry name" value="CRISP-related"/>
</dbReference>
<dbReference type="CDD" id="cd05382">
    <property type="entry name" value="CAP_GAPR1-like"/>
    <property type="match status" value="1"/>
</dbReference>
<evidence type="ECO:0000313" key="8">
    <source>
        <dbReference type="EMBL" id="CAF4457309.1"/>
    </source>
</evidence>
<dbReference type="Proteomes" id="UP000663873">
    <property type="component" value="Unassembled WGS sequence"/>
</dbReference>
<accession>A0A820MS20</accession>
<evidence type="ECO:0000313" key="11">
    <source>
        <dbReference type="Proteomes" id="UP000663873"/>
    </source>
</evidence>
<evidence type="ECO:0000313" key="3">
    <source>
        <dbReference type="EMBL" id="CAF3123990.1"/>
    </source>
</evidence>
<dbReference type="InterPro" id="IPR035940">
    <property type="entry name" value="CAP_sf"/>
</dbReference>
<dbReference type="PRINTS" id="PR00837">
    <property type="entry name" value="V5TPXLIKE"/>
</dbReference>
<gene>
    <name evidence="6" type="ORF">GRG538_LOCUS28605</name>
    <name evidence="8" type="ORF">HFQ381_LOCUS24357</name>
    <name evidence="4" type="ORF">KIK155_LOCUS5380</name>
    <name evidence="5" type="ORF">LUA448_LOCUS29160</name>
    <name evidence="9" type="ORF">QYT958_LOCUS18140</name>
    <name evidence="3" type="ORF">TIS948_LOCUS8150</name>
    <name evidence="10" type="ORF">TOA249_LOCUS23933</name>
    <name evidence="7" type="ORF">UJA718_LOCUS17472</name>
</gene>
<dbReference type="Proteomes" id="UP000663825">
    <property type="component" value="Unassembled WGS sequence"/>
</dbReference>
<dbReference type="EMBL" id="CAJNYV010000612">
    <property type="protein sequence ID" value="CAF3370853.1"/>
    <property type="molecule type" value="Genomic_DNA"/>
</dbReference>
<dbReference type="SMART" id="SM00198">
    <property type="entry name" value="SCP"/>
    <property type="match status" value="1"/>
</dbReference>
<dbReference type="Proteomes" id="UP000663851">
    <property type="component" value="Unassembled WGS sequence"/>
</dbReference>
<sequence length="172" mass="19420">MFQASIIAFLAFVVTIVNAFTTFEIQYQNAALQHHNYLRARHCTPPLQLDDGLNQIAQNYADKLARTNSFQHSNNGLGENLYMSSSSSPITSVSGTAATQSWYDEIQYYYYWWPGFSSKTGHFTQVVWKGSTHLGVGIAFSSDQRSVYVVTNYSPPGNYEGQFPENVYRPDC</sequence>
<dbReference type="InterPro" id="IPR034113">
    <property type="entry name" value="SCP_GAPR1-like"/>
</dbReference>
<dbReference type="EMBL" id="CAJOBP010002835">
    <property type="protein sequence ID" value="CAF4376797.1"/>
    <property type="molecule type" value="Genomic_DNA"/>
</dbReference>
<evidence type="ECO:0000313" key="6">
    <source>
        <dbReference type="EMBL" id="CAF3704944.1"/>
    </source>
</evidence>
<dbReference type="OrthoDB" id="337038at2759"/>
<reference evidence="7" key="1">
    <citation type="submission" date="2021-02" db="EMBL/GenBank/DDBJ databases">
        <authorList>
            <person name="Nowell W R."/>
        </authorList>
    </citation>
    <scope>NUCLEOTIDE SEQUENCE</scope>
</reference>
<dbReference type="EMBL" id="CAJOBR010002835">
    <property type="protein sequence ID" value="CAF4707224.1"/>
    <property type="molecule type" value="Genomic_DNA"/>
</dbReference>
<dbReference type="Pfam" id="PF00188">
    <property type="entry name" value="CAP"/>
    <property type="match status" value="1"/>
</dbReference>
<protein>
    <recommendedName>
        <fullName evidence="2">SCP domain-containing protein</fullName>
    </recommendedName>
</protein>
<evidence type="ECO:0000313" key="4">
    <source>
        <dbReference type="EMBL" id="CAF3370853.1"/>
    </source>
</evidence>
<organism evidence="7 11">
    <name type="scientific">Rotaria socialis</name>
    <dbReference type="NCBI Taxonomy" id="392032"/>
    <lineage>
        <taxon>Eukaryota</taxon>
        <taxon>Metazoa</taxon>
        <taxon>Spiralia</taxon>
        <taxon>Gnathifera</taxon>
        <taxon>Rotifera</taxon>
        <taxon>Eurotatoria</taxon>
        <taxon>Bdelloidea</taxon>
        <taxon>Philodinida</taxon>
        <taxon>Philodinidae</taxon>
        <taxon>Rotaria</taxon>
    </lineage>
</organism>
<evidence type="ECO:0000259" key="2">
    <source>
        <dbReference type="SMART" id="SM00198"/>
    </source>
</evidence>
<dbReference type="InterPro" id="IPR018244">
    <property type="entry name" value="Allrgn_V5/Tpx1_CS"/>
</dbReference>
<keyword evidence="11" id="KW-1185">Reference proteome</keyword>
<dbReference type="Proteomes" id="UP000663833">
    <property type="component" value="Unassembled WGS sequence"/>
</dbReference>
<dbReference type="SUPFAM" id="SSF55797">
    <property type="entry name" value="PR-1-like"/>
    <property type="match status" value="1"/>
</dbReference>
<dbReference type="EMBL" id="CAJNYT010004964">
    <property type="protein sequence ID" value="CAF3704944.1"/>
    <property type="molecule type" value="Genomic_DNA"/>
</dbReference>
<dbReference type="GO" id="GO:0005576">
    <property type="term" value="C:extracellular region"/>
    <property type="evidence" value="ECO:0007669"/>
    <property type="project" value="InterPro"/>
</dbReference>
<dbReference type="PROSITE" id="PS01009">
    <property type="entry name" value="CRISP_1"/>
    <property type="match status" value="1"/>
</dbReference>
<dbReference type="EMBL" id="CAJOBS010002368">
    <property type="protein sequence ID" value="CAF4810292.1"/>
    <property type="molecule type" value="Genomic_DNA"/>
</dbReference>
<evidence type="ECO:0000256" key="1">
    <source>
        <dbReference type="SAM" id="SignalP"/>
    </source>
</evidence>
<dbReference type="Proteomes" id="UP000663848">
    <property type="component" value="Unassembled WGS sequence"/>
</dbReference>
<comment type="caution">
    <text evidence="7">The sequence shown here is derived from an EMBL/GenBank/DDBJ whole genome shotgun (WGS) entry which is preliminary data.</text>
</comment>
<proteinExistence type="predicted"/>
<feature type="signal peptide" evidence="1">
    <location>
        <begin position="1"/>
        <end position="19"/>
    </location>
</feature>
<dbReference type="EMBL" id="CAJOBO010002556">
    <property type="protein sequence ID" value="CAF4457309.1"/>
    <property type="molecule type" value="Genomic_DNA"/>
</dbReference>
<dbReference type="Proteomes" id="UP000663872">
    <property type="component" value="Unassembled WGS sequence"/>
</dbReference>
<feature type="domain" description="SCP" evidence="2">
    <location>
        <begin position="26"/>
        <end position="161"/>
    </location>
</feature>
<keyword evidence="1" id="KW-0732">Signal</keyword>
<dbReference type="InterPro" id="IPR014044">
    <property type="entry name" value="CAP_dom"/>
</dbReference>